<keyword evidence="7" id="KW-0223">Dioxygenase</keyword>
<sequence length="371" mass="42172">MALDTAQGREPTPRVSDEAVDDDGFLRDLWYFGAVASELKPGEQLHRLILGEPVLIGRTHDGEAFAMRDICPHRGIILSTGRMVKKDGETTVECPYHGWRFRKDGSCAAIPSLTADQAEAMDLAKIRVRSYPVHESQGLIWIWFGADPEAAPDLDPPRLDLPEGARVKMVEREVFNCHVDHAVIGLMDPAHIPYIHRQWWWRTEKSVHEKAKKFGPVERGFSMLPHRPSSNSFAYKILGAKPETEIRFQLPGLRTEYIKVGNSFFTGFTAVTPTTADSTTITIVVYWKHPVFEILPNAILRKAITTFVRQDRDAVNAQQKGLAFDPKLMLIHDADVQAKWYYKLKQAWRTHRQSGQPFVNPVKPATLRWRS</sequence>
<proteinExistence type="predicted"/>
<dbReference type="EMBL" id="JBHRSV010000010">
    <property type="protein sequence ID" value="MFC2925825.1"/>
    <property type="molecule type" value="Genomic_DNA"/>
</dbReference>
<evidence type="ECO:0000313" key="8">
    <source>
        <dbReference type="Proteomes" id="UP001595379"/>
    </source>
</evidence>
<dbReference type="Pfam" id="PF19112">
    <property type="entry name" value="VanA_C"/>
    <property type="match status" value="1"/>
</dbReference>
<dbReference type="Proteomes" id="UP001595379">
    <property type="component" value="Unassembled WGS sequence"/>
</dbReference>
<keyword evidence="2" id="KW-0479">Metal-binding</keyword>
<dbReference type="EC" id="1.14.13.-" evidence="7"/>
<keyword evidence="1" id="KW-0001">2Fe-2S</keyword>
<dbReference type="SUPFAM" id="SSF50022">
    <property type="entry name" value="ISP domain"/>
    <property type="match status" value="1"/>
</dbReference>
<reference evidence="8" key="1">
    <citation type="journal article" date="2019" name="Int. J. Syst. Evol. Microbiol.">
        <title>The Global Catalogue of Microorganisms (GCM) 10K type strain sequencing project: providing services to taxonomists for standard genome sequencing and annotation.</title>
        <authorList>
            <consortium name="The Broad Institute Genomics Platform"/>
            <consortium name="The Broad Institute Genome Sequencing Center for Infectious Disease"/>
            <person name="Wu L."/>
            <person name="Ma J."/>
        </authorList>
    </citation>
    <scope>NUCLEOTIDE SEQUENCE [LARGE SCALE GENOMIC DNA]</scope>
    <source>
        <strain evidence="8">KCTC 52487</strain>
    </source>
</reference>
<name>A0ABV6ZWJ6_9PROT</name>
<keyword evidence="8" id="KW-1185">Reference proteome</keyword>
<keyword evidence="5" id="KW-0411">Iron-sulfur</keyword>
<gene>
    <name evidence="7" type="ORF">ACFOOR_06875</name>
</gene>
<dbReference type="SUPFAM" id="SSF55961">
    <property type="entry name" value="Bet v1-like"/>
    <property type="match status" value="1"/>
</dbReference>
<dbReference type="PROSITE" id="PS51296">
    <property type="entry name" value="RIESKE"/>
    <property type="match status" value="1"/>
</dbReference>
<dbReference type="GO" id="GO:0051213">
    <property type="term" value="F:dioxygenase activity"/>
    <property type="evidence" value="ECO:0007669"/>
    <property type="project" value="UniProtKB-KW"/>
</dbReference>
<protein>
    <submittedName>
        <fullName evidence="7">Aromatic ring-hydroxylating dioxygenase subunit alpha</fullName>
        <ecNumber evidence="7">1.14.13.-</ecNumber>
    </submittedName>
</protein>
<evidence type="ECO:0000256" key="5">
    <source>
        <dbReference type="ARBA" id="ARBA00023014"/>
    </source>
</evidence>
<dbReference type="Gene3D" id="3.90.380.10">
    <property type="entry name" value="Naphthalene 1,2-dioxygenase Alpha Subunit, Chain A, domain 1"/>
    <property type="match status" value="1"/>
</dbReference>
<evidence type="ECO:0000256" key="4">
    <source>
        <dbReference type="ARBA" id="ARBA00023004"/>
    </source>
</evidence>
<dbReference type="Gene3D" id="2.102.10.10">
    <property type="entry name" value="Rieske [2Fe-2S] iron-sulphur domain"/>
    <property type="match status" value="1"/>
</dbReference>
<dbReference type="InterPro" id="IPR036922">
    <property type="entry name" value="Rieske_2Fe-2S_sf"/>
</dbReference>
<dbReference type="InterPro" id="IPR017941">
    <property type="entry name" value="Rieske_2Fe-2S"/>
</dbReference>
<evidence type="ECO:0000256" key="3">
    <source>
        <dbReference type="ARBA" id="ARBA00023002"/>
    </source>
</evidence>
<accession>A0ABV6ZWJ6</accession>
<dbReference type="PANTHER" id="PTHR21266:SF60">
    <property type="entry name" value="3-KETOSTEROID-9-ALPHA-MONOOXYGENASE, OXYGENASE COMPONENT"/>
    <property type="match status" value="1"/>
</dbReference>
<keyword evidence="4" id="KW-0408">Iron</keyword>
<dbReference type="RefSeq" id="WP_343165758.1">
    <property type="nucleotide sequence ID" value="NZ_JBHRSV010000010.1"/>
</dbReference>
<comment type="caution">
    <text evidence="7">The sequence shown here is derived from an EMBL/GenBank/DDBJ whole genome shotgun (WGS) entry which is preliminary data.</text>
</comment>
<organism evidence="7 8">
    <name type="scientific">Hyphobacterium vulgare</name>
    <dbReference type="NCBI Taxonomy" id="1736751"/>
    <lineage>
        <taxon>Bacteria</taxon>
        <taxon>Pseudomonadati</taxon>
        <taxon>Pseudomonadota</taxon>
        <taxon>Alphaproteobacteria</taxon>
        <taxon>Maricaulales</taxon>
        <taxon>Maricaulaceae</taxon>
        <taxon>Hyphobacterium</taxon>
    </lineage>
</organism>
<evidence type="ECO:0000256" key="1">
    <source>
        <dbReference type="ARBA" id="ARBA00022714"/>
    </source>
</evidence>
<evidence type="ECO:0000313" key="7">
    <source>
        <dbReference type="EMBL" id="MFC2925825.1"/>
    </source>
</evidence>
<evidence type="ECO:0000259" key="6">
    <source>
        <dbReference type="PROSITE" id="PS51296"/>
    </source>
</evidence>
<evidence type="ECO:0000256" key="2">
    <source>
        <dbReference type="ARBA" id="ARBA00022723"/>
    </source>
</evidence>
<dbReference type="InterPro" id="IPR050584">
    <property type="entry name" value="Cholesterol_7-desaturase"/>
</dbReference>
<dbReference type="PANTHER" id="PTHR21266">
    <property type="entry name" value="IRON-SULFUR DOMAIN CONTAINING PROTEIN"/>
    <property type="match status" value="1"/>
</dbReference>
<dbReference type="CDD" id="cd03469">
    <property type="entry name" value="Rieske_RO_Alpha_N"/>
    <property type="match status" value="1"/>
</dbReference>
<dbReference type="InterPro" id="IPR044043">
    <property type="entry name" value="VanA_C_cat"/>
</dbReference>
<dbReference type="Pfam" id="PF00355">
    <property type="entry name" value="Rieske"/>
    <property type="match status" value="1"/>
</dbReference>
<keyword evidence="3 7" id="KW-0560">Oxidoreductase</keyword>
<feature type="domain" description="Rieske" evidence="6">
    <location>
        <begin position="31"/>
        <end position="142"/>
    </location>
</feature>